<comment type="cofactor">
    <cofactor evidence="11">
        <name>FMNH2</name>
        <dbReference type="ChEBI" id="CHEBI:57618"/>
    </cofactor>
    <text evidence="11">Reduced FMN (FMNH(2)).</text>
</comment>
<dbReference type="PIRSF" id="PIRSF001456">
    <property type="entry name" value="Chorismate_synth"/>
    <property type="match status" value="1"/>
</dbReference>
<evidence type="ECO:0000313" key="12">
    <source>
        <dbReference type="EMBL" id="HIU48670.1"/>
    </source>
</evidence>
<evidence type="ECO:0000256" key="3">
    <source>
        <dbReference type="ARBA" id="ARBA00013036"/>
    </source>
</evidence>
<dbReference type="GO" id="GO:0009073">
    <property type="term" value="P:aromatic amino acid family biosynthetic process"/>
    <property type="evidence" value="ECO:0007669"/>
    <property type="project" value="UniProtKB-KW"/>
</dbReference>
<dbReference type="EC" id="4.2.3.5" evidence="3 11"/>
<organism evidence="12 13">
    <name type="scientific">Candidatus Avimonoglobus intestinipullorum</name>
    <dbReference type="NCBI Taxonomy" id="2840699"/>
    <lineage>
        <taxon>Bacteria</taxon>
        <taxon>Bacillati</taxon>
        <taxon>Bacillota</taxon>
        <taxon>Clostridia</taxon>
        <taxon>Eubacteriales</taxon>
        <taxon>Candidatus Avimonoglobus</taxon>
    </lineage>
</organism>
<keyword evidence="9 11" id="KW-0057">Aromatic amino acid biosynthesis</keyword>
<keyword evidence="8 11" id="KW-0521">NADP</keyword>
<dbReference type="InterPro" id="IPR035904">
    <property type="entry name" value="Chorismate_synth_AroC_sf"/>
</dbReference>
<keyword evidence="10 11" id="KW-0456">Lyase</keyword>
<dbReference type="AlphaFoldDB" id="A0A9D1LV36"/>
<dbReference type="PANTHER" id="PTHR21085">
    <property type="entry name" value="CHORISMATE SYNTHASE"/>
    <property type="match status" value="1"/>
</dbReference>
<feature type="binding site" evidence="11">
    <location>
        <position position="330"/>
    </location>
    <ligand>
        <name>FMN</name>
        <dbReference type="ChEBI" id="CHEBI:58210"/>
    </ligand>
</feature>
<dbReference type="CDD" id="cd07304">
    <property type="entry name" value="Chorismate_synthase"/>
    <property type="match status" value="1"/>
</dbReference>
<dbReference type="GO" id="GO:0004107">
    <property type="term" value="F:chorismate synthase activity"/>
    <property type="evidence" value="ECO:0007669"/>
    <property type="project" value="UniProtKB-UniRule"/>
</dbReference>
<evidence type="ECO:0000256" key="6">
    <source>
        <dbReference type="ARBA" id="ARBA00022643"/>
    </source>
</evidence>
<comment type="subunit">
    <text evidence="11">Homotetramer.</text>
</comment>
<reference evidence="12" key="2">
    <citation type="journal article" date="2021" name="PeerJ">
        <title>Extensive microbial diversity within the chicken gut microbiome revealed by metagenomics and culture.</title>
        <authorList>
            <person name="Gilroy R."/>
            <person name="Ravi A."/>
            <person name="Getino M."/>
            <person name="Pursley I."/>
            <person name="Horton D.L."/>
            <person name="Alikhan N.F."/>
            <person name="Baker D."/>
            <person name="Gharbi K."/>
            <person name="Hall N."/>
            <person name="Watson M."/>
            <person name="Adriaenssens E.M."/>
            <person name="Foster-Nyarko E."/>
            <person name="Jarju S."/>
            <person name="Secka A."/>
            <person name="Antonio M."/>
            <person name="Oren A."/>
            <person name="Chaudhuri R.R."/>
            <person name="La Ragione R."/>
            <person name="Hildebrand F."/>
            <person name="Pallen M.J."/>
        </authorList>
    </citation>
    <scope>NUCLEOTIDE SEQUENCE</scope>
    <source>
        <strain evidence="12">ChiSjej4B22-9803</strain>
    </source>
</reference>
<sequence length="381" mass="40857">MLRFLTAGETHGKCLTVIVEGMPAGVKVSLDKINEALARRQKGHGRGGRMQIERDTAQILSGVRGGYTLGSPIALLIENKDWENWQEIMGAEEAAAKRVVTCPRPGHADLTGGIKYNHRDFRNVLERASARETAARVAAGALVRQVLDGFGVQFLTHVVSIGPVRDSANINDDDFFERAEKSPVGFASKAAEAQAVAYIDEMKKKGESIGGVVETIVKGLPAGLGSYVHYDRKLDAKLAFAAMSVNAIKGVEIGMGFAAAEAVGSKVHDQIGYENGFYRKTNNAGGIEGGMSNGEPVVVRAAMKPIPTLYAPLDTVDLRDKSPQKASVERSDACAVPACSVVVEAAVAFEITDAFLEQFGGACMADIRASYDAYMKRMREF</sequence>
<comment type="similarity">
    <text evidence="2 11">Belongs to the chorismate synthase family.</text>
</comment>
<feature type="binding site" evidence="11">
    <location>
        <begin position="304"/>
        <end position="308"/>
    </location>
    <ligand>
        <name>FMN</name>
        <dbReference type="ChEBI" id="CHEBI:58210"/>
    </ligand>
</feature>
<dbReference type="EMBL" id="DVND01000128">
    <property type="protein sequence ID" value="HIU48670.1"/>
    <property type="molecule type" value="Genomic_DNA"/>
</dbReference>
<proteinExistence type="inferred from homology"/>
<evidence type="ECO:0000256" key="2">
    <source>
        <dbReference type="ARBA" id="ARBA00008014"/>
    </source>
</evidence>
<dbReference type="GO" id="GO:0008652">
    <property type="term" value="P:amino acid biosynthetic process"/>
    <property type="evidence" value="ECO:0007669"/>
    <property type="project" value="UniProtKB-KW"/>
</dbReference>
<protein>
    <recommendedName>
        <fullName evidence="3 11">Chorismate synthase</fullName>
        <shortName evidence="11">CS</shortName>
        <ecNumber evidence="3 11">4.2.3.5</ecNumber>
    </recommendedName>
    <alternativeName>
        <fullName evidence="11">5-enolpyruvylshikimate-3-phosphate phospholyase</fullName>
    </alternativeName>
</protein>
<gene>
    <name evidence="11 12" type="primary">aroC</name>
    <name evidence="12" type="ORF">IAB04_04855</name>
</gene>
<evidence type="ECO:0000256" key="5">
    <source>
        <dbReference type="ARBA" id="ARBA00022630"/>
    </source>
</evidence>
<feature type="binding site" evidence="11">
    <location>
        <begin position="246"/>
        <end position="247"/>
    </location>
    <ligand>
        <name>FMN</name>
        <dbReference type="ChEBI" id="CHEBI:58210"/>
    </ligand>
</feature>
<dbReference type="Gene3D" id="3.60.150.10">
    <property type="entry name" value="Chorismate synthase AroC"/>
    <property type="match status" value="1"/>
</dbReference>
<dbReference type="Pfam" id="PF01264">
    <property type="entry name" value="Chorismate_synt"/>
    <property type="match status" value="1"/>
</dbReference>
<dbReference type="GO" id="GO:0005829">
    <property type="term" value="C:cytosol"/>
    <property type="evidence" value="ECO:0007669"/>
    <property type="project" value="TreeGrafter"/>
</dbReference>
<dbReference type="Proteomes" id="UP000824111">
    <property type="component" value="Unassembled WGS sequence"/>
</dbReference>
<keyword evidence="5 11" id="KW-0285">Flavoprotein</keyword>
<comment type="caution">
    <text evidence="12">The sequence shown here is derived from an EMBL/GenBank/DDBJ whole genome shotgun (WGS) entry which is preliminary data.</text>
</comment>
<feature type="binding site" evidence="11">
    <location>
        <position position="289"/>
    </location>
    <ligand>
        <name>FMN</name>
        <dbReference type="ChEBI" id="CHEBI:58210"/>
    </ligand>
</feature>
<dbReference type="FunFam" id="3.60.150.10:FF:000002">
    <property type="entry name" value="Chorismate synthase"/>
    <property type="match status" value="1"/>
</dbReference>
<evidence type="ECO:0000256" key="1">
    <source>
        <dbReference type="ARBA" id="ARBA00005044"/>
    </source>
</evidence>
<dbReference type="NCBIfam" id="NF003793">
    <property type="entry name" value="PRK05382.1"/>
    <property type="match status" value="1"/>
</dbReference>
<feature type="binding site" evidence="11">
    <location>
        <begin position="127"/>
        <end position="129"/>
    </location>
    <ligand>
        <name>FMN</name>
        <dbReference type="ChEBI" id="CHEBI:58210"/>
    </ligand>
</feature>
<dbReference type="SUPFAM" id="SSF103263">
    <property type="entry name" value="Chorismate synthase, AroC"/>
    <property type="match status" value="1"/>
</dbReference>
<feature type="binding site" evidence="11">
    <location>
        <position position="40"/>
    </location>
    <ligand>
        <name>NADP(+)</name>
        <dbReference type="ChEBI" id="CHEBI:58349"/>
    </ligand>
</feature>
<evidence type="ECO:0000256" key="4">
    <source>
        <dbReference type="ARBA" id="ARBA00022605"/>
    </source>
</evidence>
<keyword evidence="4 11" id="KW-0028">Amino-acid biosynthesis</keyword>
<evidence type="ECO:0000313" key="13">
    <source>
        <dbReference type="Proteomes" id="UP000824111"/>
    </source>
</evidence>
<dbReference type="NCBIfam" id="TIGR00033">
    <property type="entry name" value="aroC"/>
    <property type="match status" value="1"/>
</dbReference>
<feature type="binding site" evidence="11">
    <location>
        <position position="46"/>
    </location>
    <ligand>
        <name>NADP(+)</name>
        <dbReference type="ChEBI" id="CHEBI:58349"/>
    </ligand>
</feature>
<evidence type="ECO:0000256" key="11">
    <source>
        <dbReference type="HAMAP-Rule" id="MF_00300"/>
    </source>
</evidence>
<dbReference type="PANTHER" id="PTHR21085:SF0">
    <property type="entry name" value="CHORISMATE SYNTHASE"/>
    <property type="match status" value="1"/>
</dbReference>
<name>A0A9D1LV36_9FIRM</name>
<keyword evidence="6 11" id="KW-0288">FMN</keyword>
<comment type="function">
    <text evidence="11">Catalyzes the anti-1,4-elimination of the C-3 phosphate and the C-6 proR hydrogen from 5-enolpyruvylshikimate-3-phosphate (EPSP) to yield chorismate, which is the branch point compound that serves as the starting substrate for the three terminal pathways of aromatic amino acid biosynthesis. This reaction introduces a second double bond into the aromatic ring system.</text>
</comment>
<dbReference type="InterPro" id="IPR000453">
    <property type="entry name" value="Chorismate_synth"/>
</dbReference>
<accession>A0A9D1LV36</accession>
<keyword evidence="7 11" id="KW-0274">FAD</keyword>
<dbReference type="HAMAP" id="MF_00300">
    <property type="entry name" value="Chorismate_synth"/>
    <property type="match status" value="1"/>
</dbReference>
<evidence type="ECO:0000256" key="10">
    <source>
        <dbReference type="ARBA" id="ARBA00023239"/>
    </source>
</evidence>
<dbReference type="PROSITE" id="PS00788">
    <property type="entry name" value="CHORISMATE_SYNTHASE_2"/>
    <property type="match status" value="1"/>
</dbReference>
<reference evidence="12" key="1">
    <citation type="submission" date="2020-10" db="EMBL/GenBank/DDBJ databases">
        <authorList>
            <person name="Gilroy R."/>
        </authorList>
    </citation>
    <scope>NUCLEOTIDE SEQUENCE</scope>
    <source>
        <strain evidence="12">ChiSjej4B22-9803</strain>
    </source>
</reference>
<evidence type="ECO:0000256" key="9">
    <source>
        <dbReference type="ARBA" id="ARBA00023141"/>
    </source>
</evidence>
<comment type="pathway">
    <text evidence="1 11">Metabolic intermediate biosynthesis; chorismate biosynthesis; chorismate from D-erythrose 4-phosphate and phosphoenolpyruvate: step 7/7.</text>
</comment>
<evidence type="ECO:0000256" key="8">
    <source>
        <dbReference type="ARBA" id="ARBA00022857"/>
    </source>
</evidence>
<dbReference type="GO" id="GO:0010181">
    <property type="term" value="F:FMN binding"/>
    <property type="evidence" value="ECO:0007669"/>
    <property type="project" value="TreeGrafter"/>
</dbReference>
<evidence type="ECO:0000256" key="7">
    <source>
        <dbReference type="ARBA" id="ARBA00022827"/>
    </source>
</evidence>
<dbReference type="GO" id="GO:0009423">
    <property type="term" value="P:chorismate biosynthetic process"/>
    <property type="evidence" value="ECO:0007669"/>
    <property type="project" value="UniProtKB-UniRule"/>
</dbReference>
<comment type="catalytic activity">
    <reaction evidence="11">
        <text>5-O-(1-carboxyvinyl)-3-phosphoshikimate = chorismate + phosphate</text>
        <dbReference type="Rhea" id="RHEA:21020"/>
        <dbReference type="ChEBI" id="CHEBI:29748"/>
        <dbReference type="ChEBI" id="CHEBI:43474"/>
        <dbReference type="ChEBI" id="CHEBI:57701"/>
        <dbReference type="EC" id="4.2.3.5"/>
    </reaction>
</comment>
<dbReference type="InterPro" id="IPR020541">
    <property type="entry name" value="Chorismate_synthase_CS"/>
</dbReference>